<reference evidence="1" key="1">
    <citation type="submission" date="2024-02" db="EMBL/GenBank/DDBJ databases">
        <title>Genome sequences of strain Gemmobacter sp. JM10B15.</title>
        <authorList>
            <person name="Zhang M."/>
        </authorList>
    </citation>
    <scope>NUCLEOTIDE SEQUENCE</scope>
    <source>
        <strain evidence="1">JM10B15</strain>
    </source>
</reference>
<protein>
    <submittedName>
        <fullName evidence="1">Helix-turn-helix domain-containing protein</fullName>
    </submittedName>
</protein>
<gene>
    <name evidence="1" type="ORF">V6590_16060</name>
</gene>
<organism evidence="1 2">
    <name type="scientific">Gemmobacter denitrificans</name>
    <dbReference type="NCBI Taxonomy" id="3123040"/>
    <lineage>
        <taxon>Bacteria</taxon>
        <taxon>Pseudomonadati</taxon>
        <taxon>Pseudomonadota</taxon>
        <taxon>Alphaproteobacteria</taxon>
        <taxon>Rhodobacterales</taxon>
        <taxon>Paracoccaceae</taxon>
        <taxon>Gemmobacter</taxon>
    </lineage>
</organism>
<dbReference type="InterPro" id="IPR036388">
    <property type="entry name" value="WH-like_DNA-bd_sf"/>
</dbReference>
<accession>A0ABU8BY92</accession>
<proteinExistence type="predicted"/>
<dbReference type="InterPro" id="IPR036390">
    <property type="entry name" value="WH_DNA-bd_sf"/>
</dbReference>
<dbReference type="EMBL" id="JBALHR010000011">
    <property type="protein sequence ID" value="MEH7829666.1"/>
    <property type="molecule type" value="Genomic_DNA"/>
</dbReference>
<name>A0ABU8BY92_9RHOB</name>
<dbReference type="RefSeq" id="WP_335424691.1">
    <property type="nucleotide sequence ID" value="NZ_JBALHR010000011.1"/>
</dbReference>
<evidence type="ECO:0000313" key="2">
    <source>
        <dbReference type="Proteomes" id="UP001431963"/>
    </source>
</evidence>
<keyword evidence="2" id="KW-1185">Reference proteome</keyword>
<evidence type="ECO:0000313" key="1">
    <source>
        <dbReference type="EMBL" id="MEH7829666.1"/>
    </source>
</evidence>
<dbReference type="SUPFAM" id="SSF46785">
    <property type="entry name" value="Winged helix' DNA-binding domain"/>
    <property type="match status" value="1"/>
</dbReference>
<dbReference type="Gene3D" id="1.10.10.10">
    <property type="entry name" value="Winged helix-like DNA-binding domain superfamily/Winged helix DNA-binding domain"/>
    <property type="match status" value="1"/>
</dbReference>
<dbReference type="Proteomes" id="UP001431963">
    <property type="component" value="Unassembled WGS sequence"/>
</dbReference>
<sequence length="175" mass="19879">MANDEEKVESAKVVALRPRGSSKAGQASERKWGKKVIELGFCIVPSLLLRAQQRLGLNPTQLAVLLQLCDFWWEEARKPHPGVKRLAERLSLSERQVRRYIAELEQAGLVQRIERHASHGGKQTNIYDLSGLVRKLKDLEPEFREVEDDAKEERLAVSKRGYKRVANKAKAVNAE</sequence>
<comment type="caution">
    <text evidence="1">The sequence shown here is derived from an EMBL/GenBank/DDBJ whole genome shotgun (WGS) entry which is preliminary data.</text>
</comment>
<dbReference type="Pfam" id="PF13730">
    <property type="entry name" value="HTH_36"/>
    <property type="match status" value="1"/>
</dbReference>